<evidence type="ECO:0000313" key="1">
    <source>
        <dbReference type="EMBL" id="AGT33372.1"/>
    </source>
</evidence>
<dbReference type="KEGG" id="gjf:M493_15780"/>
<dbReference type="EMBL" id="CP006254">
    <property type="protein sequence ID" value="AGT33372.1"/>
    <property type="molecule type" value="Genomic_DNA"/>
</dbReference>
<dbReference type="RefSeq" id="WP_020961161.1">
    <property type="nucleotide sequence ID" value="NC_022080.4"/>
</dbReference>
<dbReference type="HOGENOM" id="CLU_139188_1_0_9"/>
<dbReference type="PATRIC" id="fig|1345697.3.peg.3095"/>
<dbReference type="OrthoDB" id="9814215at2"/>
<dbReference type="PANTHER" id="PTHR37950:SF1">
    <property type="entry name" value="4-HYDROXYPHENYLACETATE CATABOLISM PROTEIN"/>
    <property type="match status" value="1"/>
</dbReference>
<dbReference type="Gene3D" id="3.30.429.10">
    <property type="entry name" value="Macrophage Migration Inhibitory Factor"/>
    <property type="match status" value="1"/>
</dbReference>
<dbReference type="PANTHER" id="PTHR37950">
    <property type="entry name" value="4-HYDROXYPHENYLACETATE CATABOLISM PROTEIN"/>
    <property type="match status" value="1"/>
</dbReference>
<organism evidence="1 2">
    <name type="scientific">Geobacillus genomosp. 3</name>
    <dbReference type="NCBI Taxonomy" id="1921421"/>
    <lineage>
        <taxon>Bacteria</taxon>
        <taxon>Bacillati</taxon>
        <taxon>Bacillota</taxon>
        <taxon>Bacilli</taxon>
        <taxon>Bacillales</taxon>
        <taxon>Anoxybacillaceae</taxon>
        <taxon>Geobacillus</taxon>
    </lineage>
</organism>
<dbReference type="STRING" id="1921421.M493_15780"/>
<dbReference type="InterPro" id="IPR014347">
    <property type="entry name" value="Tautomerase/MIF_sf"/>
</dbReference>
<name>S5Z975_GEOG3</name>
<keyword evidence="1" id="KW-0413">Isomerase</keyword>
<gene>
    <name evidence="1" type="ORF">M493_15780</name>
</gene>
<dbReference type="AlphaFoldDB" id="S5Z975"/>
<dbReference type="Proteomes" id="UP000015500">
    <property type="component" value="Chromosome"/>
</dbReference>
<dbReference type="Pfam" id="PF02962">
    <property type="entry name" value="CHMI"/>
    <property type="match status" value="1"/>
</dbReference>
<reference evidence="1 2" key="1">
    <citation type="journal article" date="2014" name="Genome Announc.">
        <title>Complete Genome Sequence of the Thermophilic Polychlorinated Biphenyl Degrader Geobacillus sp. Strain JF8 (NBRC 109937).</title>
        <authorList>
            <person name="Shintani M."/>
            <person name="Ohtsubo Y."/>
            <person name="Fukuda K."/>
            <person name="Hosoyama A."/>
            <person name="Ohji S."/>
            <person name="Yamazoe A."/>
            <person name="Fujita N."/>
            <person name="Nagata Y."/>
            <person name="Tsuda M."/>
            <person name="Hatta T."/>
            <person name="Kimbara K."/>
        </authorList>
    </citation>
    <scope>NUCLEOTIDE SEQUENCE [LARGE SCALE GENOMIC DNA]</scope>
    <source>
        <strain evidence="1 2">JF8</strain>
    </source>
</reference>
<dbReference type="SUPFAM" id="SSF55331">
    <property type="entry name" value="Tautomerase/MIF"/>
    <property type="match status" value="1"/>
</dbReference>
<evidence type="ECO:0000313" key="2">
    <source>
        <dbReference type="Proteomes" id="UP000015500"/>
    </source>
</evidence>
<dbReference type="GO" id="GO:0008704">
    <property type="term" value="F:5-carboxymethyl-2-hydroxymuconate delta-isomerase activity"/>
    <property type="evidence" value="ECO:0007669"/>
    <property type="project" value="InterPro"/>
</dbReference>
<keyword evidence="2" id="KW-1185">Reference proteome</keyword>
<dbReference type="InterPro" id="IPR004220">
    <property type="entry name" value="5-COMe_2-OHmuconate_Isoase"/>
</dbReference>
<protein>
    <submittedName>
        <fullName evidence="1">5-carboxymethyl-2-hydroxymuconate isomerase</fullName>
    </submittedName>
</protein>
<accession>S5Z975</accession>
<sequence>MPHFIVEYTDNLGEEADIRGLLEKVHRVLIKRRGVFPVGGIRSRAIRLSEYYVADGAEDDAFVHATLKIGAGRPEQVKKEVGDELFAVMKDHFAPLLAKRYLALSLELYEFSEAGTYKHNNIHARYRT</sequence>
<proteinExistence type="predicted"/>
<dbReference type="CDD" id="cd00580">
    <property type="entry name" value="CHMI"/>
    <property type="match status" value="1"/>
</dbReference>